<sequence length="322" mass="36408">MESENETLILEFLLLGISEDPRMQLLLFGLFLSMYLATVLGNLLIIFVTISDTHLQTPMYIFLSNLSFVDICLSSTTVPKMLVNIYTHSKFITYKSCIIQMHFFLFFSGMDIFLLTVMAYDRFVAICHPLHYTAIMNTQHTFLLVLVPWAMGVLLSMLQSLMVLRLSFCTGLEIPHFFCELNHVVHLACSDTFVNDVMIYLGAVLLVCFPLAGILYSYSKIVCCICMISSAQGKYKAFSTCASHLSVVSLFYCTIIGVYLGSAVTQDSLSTARASVMYSVVTPMLNPFIYSLRNKDIKSTLKRLLEMEILKSTLVQRWKNCS</sequence>
<evidence type="ECO:0000313" key="1">
    <source>
        <dbReference type="Proteomes" id="UP001732720"/>
    </source>
</evidence>
<keyword evidence="1" id="KW-1185">Reference proteome</keyword>
<organism evidence="1 2">
    <name type="scientific">Castor canadensis</name>
    <name type="common">American beaver</name>
    <dbReference type="NCBI Taxonomy" id="51338"/>
    <lineage>
        <taxon>Eukaryota</taxon>
        <taxon>Metazoa</taxon>
        <taxon>Chordata</taxon>
        <taxon>Craniata</taxon>
        <taxon>Vertebrata</taxon>
        <taxon>Euteleostomi</taxon>
        <taxon>Mammalia</taxon>
        <taxon>Eutheria</taxon>
        <taxon>Euarchontoglires</taxon>
        <taxon>Glires</taxon>
        <taxon>Rodentia</taxon>
        <taxon>Castorimorpha</taxon>
        <taxon>Castoridae</taxon>
        <taxon>Castor</taxon>
    </lineage>
</organism>
<name>A0AC58KWR9_CASCN</name>
<proteinExistence type="predicted"/>
<gene>
    <name evidence="2" type="primary">LOC109676078</name>
</gene>
<dbReference type="RefSeq" id="XP_073909357.1">
    <property type="nucleotide sequence ID" value="XM_074053256.1"/>
</dbReference>
<evidence type="ECO:0000313" key="2">
    <source>
        <dbReference type="RefSeq" id="XP_073909357.1"/>
    </source>
</evidence>
<dbReference type="Proteomes" id="UP001732720">
    <property type="component" value="Chromosome 14"/>
</dbReference>
<accession>A0AC58KWR9</accession>
<protein>
    <submittedName>
        <fullName evidence="2">Olfactory receptor 7A10-like</fullName>
    </submittedName>
</protein>
<reference evidence="2" key="1">
    <citation type="submission" date="2025-08" db="UniProtKB">
        <authorList>
            <consortium name="RefSeq"/>
        </authorList>
    </citation>
    <scope>IDENTIFICATION</scope>
</reference>